<proteinExistence type="predicted"/>
<evidence type="ECO:0000313" key="2">
    <source>
        <dbReference type="EMBL" id="TCK64931.1"/>
    </source>
</evidence>
<comment type="caution">
    <text evidence="2">The sequence shown here is derived from an EMBL/GenBank/DDBJ whole genome shotgun (WGS) entry which is preliminary data.</text>
</comment>
<dbReference type="AlphaFoldDB" id="A0A4V2PT32"/>
<dbReference type="RefSeq" id="WP_165867252.1">
    <property type="nucleotide sequence ID" value="NZ_CP170642.1"/>
</dbReference>
<dbReference type="EMBL" id="SMGJ01000012">
    <property type="protein sequence ID" value="TCK64931.1"/>
    <property type="molecule type" value="Genomic_DNA"/>
</dbReference>
<protein>
    <submittedName>
        <fullName evidence="2">Uncharacterized protein</fullName>
    </submittedName>
</protein>
<evidence type="ECO:0000313" key="3">
    <source>
        <dbReference type="Proteomes" id="UP000295496"/>
    </source>
</evidence>
<reference evidence="2 3" key="1">
    <citation type="submission" date="2019-03" db="EMBL/GenBank/DDBJ databases">
        <title>Genomic Encyclopedia of Type Strains, Phase IV (KMG-IV): sequencing the most valuable type-strain genomes for metagenomic binning, comparative biology and taxonomic classification.</title>
        <authorList>
            <person name="Goeker M."/>
        </authorList>
    </citation>
    <scope>NUCLEOTIDE SEQUENCE [LARGE SCALE GENOMIC DNA]</scope>
    <source>
        <strain evidence="2 3">DSM 10053</strain>
    </source>
</reference>
<keyword evidence="1" id="KW-0472">Membrane</keyword>
<feature type="transmembrane region" description="Helical" evidence="1">
    <location>
        <begin position="6"/>
        <end position="31"/>
    </location>
</feature>
<keyword evidence="3" id="KW-1185">Reference proteome</keyword>
<keyword evidence="1" id="KW-0812">Transmembrane</keyword>
<sequence>MQIFINILTLFATGFSLATGAIFAVVIFEYIRNRVIKWKVRREIRNER</sequence>
<dbReference type="Proteomes" id="UP000295496">
    <property type="component" value="Unassembled WGS sequence"/>
</dbReference>
<evidence type="ECO:0000256" key="1">
    <source>
        <dbReference type="SAM" id="Phobius"/>
    </source>
</evidence>
<organism evidence="2 3">
    <name type="scientific">Lonepinella koalarum</name>
    <dbReference type="NCBI Taxonomy" id="53417"/>
    <lineage>
        <taxon>Bacteria</taxon>
        <taxon>Pseudomonadati</taxon>
        <taxon>Pseudomonadota</taxon>
        <taxon>Gammaproteobacteria</taxon>
        <taxon>Pasteurellales</taxon>
        <taxon>Pasteurellaceae</taxon>
        <taxon>Lonepinella</taxon>
    </lineage>
</organism>
<keyword evidence="1" id="KW-1133">Transmembrane helix</keyword>
<accession>A0A4V2PT32</accession>
<name>A0A4V2PT32_9PAST</name>
<gene>
    <name evidence="2" type="ORF">EV692_2416</name>
</gene>